<dbReference type="InterPro" id="IPR009647">
    <property type="entry name" value="PBP_C"/>
</dbReference>
<dbReference type="InterPro" id="IPR036950">
    <property type="entry name" value="PBP_transglycosylase"/>
</dbReference>
<dbReference type="InterPro" id="IPR023346">
    <property type="entry name" value="Lysozyme-like_dom_sf"/>
</dbReference>
<evidence type="ECO:0000259" key="12">
    <source>
        <dbReference type="Pfam" id="PF00905"/>
    </source>
</evidence>
<protein>
    <recommendedName>
        <fullName evidence="10">peptidoglycan glycosyltransferase</fullName>
        <ecNumber evidence="10">2.4.99.28</ecNumber>
    </recommendedName>
</protein>
<comment type="pathway">
    <text evidence="1">Cell wall biogenesis; peptidoglycan biosynthesis.</text>
</comment>
<keyword evidence="9" id="KW-0511">Multifunctional enzyme</keyword>
<accession>A0A0S7C6G6</accession>
<dbReference type="Pfam" id="PF00905">
    <property type="entry name" value="Transpeptidase"/>
    <property type="match status" value="1"/>
</dbReference>
<evidence type="ECO:0000256" key="7">
    <source>
        <dbReference type="ARBA" id="ARBA00022679"/>
    </source>
</evidence>
<dbReference type="GO" id="GO:0004180">
    <property type="term" value="F:carboxypeptidase activity"/>
    <property type="evidence" value="ECO:0007669"/>
    <property type="project" value="UniProtKB-KW"/>
</dbReference>
<evidence type="ECO:0000256" key="5">
    <source>
        <dbReference type="ARBA" id="ARBA00022670"/>
    </source>
</evidence>
<dbReference type="GO" id="GO:0006508">
    <property type="term" value="P:proteolysis"/>
    <property type="evidence" value="ECO:0007669"/>
    <property type="project" value="UniProtKB-KW"/>
</dbReference>
<comment type="similarity">
    <text evidence="2">In the C-terminal section; belongs to the transpeptidase family.</text>
</comment>
<keyword evidence="16" id="KW-1185">Reference proteome</keyword>
<evidence type="ECO:0000256" key="1">
    <source>
        <dbReference type="ARBA" id="ARBA00004752"/>
    </source>
</evidence>
<keyword evidence="5" id="KW-0645">Protease</keyword>
<dbReference type="STRING" id="1678841.TBC1_12571"/>
<sequence>MKNRILRVISHKWSRLILLWPALVFLSSFLVFLLFDRVFPFPVPEVSWSKVVYASDSSLLHAFLSKDDKWRMPVRLDEITPGLEKAFIFKEDRWFYYHPGVNPFSVCRAVFNNIAKGRRTSGASTITMQVVRLLDPAPRTYKAKIREMFRSLQLEWHLDKKEILQLYINLLPYGGNIEGVKAASLHYFDEEPRELSLAQIAMLTVIPNNPNALRPDENAELLRLKRDFWLNKMGRKALFSPAVIADALNEPISFQRYPIVRKAPHLSYRMKNINAESEIFTTINPSIQHRVEALSTAYVRRLRSFQIGNLAVIVVNNRTMEVEAYLGSAGFDEDAWQGQVDGVQALRSPGSALKPALYAMAFDQGLITPKMVVTDVPQNFAGYRPENYDETWRGKITVEQALAQSLNLPAVDLLEKVGTEHFASGLASVGFRWIGSNRSKLGLSMVLGGCGTTLEELTALYAAFANKGVWHSLKFVKSSPEARNDTICSPGAAYLITEILTRLRRPDLPNQYKDAADLPEIAWKTGTSYGRRDGWAIGYNQNFTIGVWTGNFPGNGVPELNGADFAVPLLFSIFNAIQPAQKPGWFVPPPDLDYRLVCSESGLPPDTFCHHQVMDYFIPGVSPAMRCNHLQKHYVNESGTISYCRSCLPEKGYREAWHPYYPPGLIAWYNEMQIPYQTLPPHNPHCPSVKFSGAPLITSLTDGAEYLIIKGRKQQLQLACNAENGVARIYWYLNDKLLRAALPGEKVFFTPEEGRYKISCSDNLGRNSDIWIKVTYI</sequence>
<dbReference type="Gene3D" id="3.40.710.10">
    <property type="entry name" value="DD-peptidase/beta-lactamase superfamily"/>
    <property type="match status" value="1"/>
</dbReference>
<dbReference type="GO" id="GO:0030288">
    <property type="term" value="C:outer membrane-bounded periplasmic space"/>
    <property type="evidence" value="ECO:0007669"/>
    <property type="project" value="TreeGrafter"/>
</dbReference>
<dbReference type="SUPFAM" id="SSF53955">
    <property type="entry name" value="Lysozyme-like"/>
    <property type="match status" value="1"/>
</dbReference>
<evidence type="ECO:0000256" key="3">
    <source>
        <dbReference type="ARBA" id="ARBA00007739"/>
    </source>
</evidence>
<organism evidence="15">
    <name type="scientific">Lentimicrobium saccharophilum</name>
    <dbReference type="NCBI Taxonomy" id="1678841"/>
    <lineage>
        <taxon>Bacteria</taxon>
        <taxon>Pseudomonadati</taxon>
        <taxon>Bacteroidota</taxon>
        <taxon>Bacteroidia</taxon>
        <taxon>Bacteroidales</taxon>
        <taxon>Lentimicrobiaceae</taxon>
        <taxon>Lentimicrobium</taxon>
    </lineage>
</organism>
<evidence type="ECO:0000256" key="8">
    <source>
        <dbReference type="ARBA" id="ARBA00022801"/>
    </source>
</evidence>
<dbReference type="Proteomes" id="UP000053091">
    <property type="component" value="Unassembled WGS sequence"/>
</dbReference>
<dbReference type="GO" id="GO:0009252">
    <property type="term" value="P:peptidoglycan biosynthetic process"/>
    <property type="evidence" value="ECO:0007669"/>
    <property type="project" value="InterPro"/>
</dbReference>
<dbReference type="PANTHER" id="PTHR32282">
    <property type="entry name" value="BINDING PROTEIN TRANSPEPTIDASE, PUTATIVE-RELATED"/>
    <property type="match status" value="1"/>
</dbReference>
<dbReference type="GO" id="GO:0008955">
    <property type="term" value="F:peptidoglycan glycosyltransferase activity"/>
    <property type="evidence" value="ECO:0007669"/>
    <property type="project" value="UniProtKB-EC"/>
</dbReference>
<evidence type="ECO:0000256" key="4">
    <source>
        <dbReference type="ARBA" id="ARBA00022645"/>
    </source>
</evidence>
<evidence type="ECO:0000313" key="15">
    <source>
        <dbReference type="EMBL" id="GAP44760.1"/>
    </source>
</evidence>
<evidence type="ECO:0000256" key="6">
    <source>
        <dbReference type="ARBA" id="ARBA00022676"/>
    </source>
</evidence>
<evidence type="ECO:0000313" key="16">
    <source>
        <dbReference type="Proteomes" id="UP000053091"/>
    </source>
</evidence>
<keyword evidence="8" id="KW-0378">Hydrolase</keyword>
<name>A0A0S7C6G6_9BACT</name>
<dbReference type="InterPro" id="IPR050396">
    <property type="entry name" value="Glycosyltr_51/Transpeptidase"/>
</dbReference>
<dbReference type="PATRIC" id="fig|1678841.3.peg.3295"/>
<feature type="domain" description="Glycosyl transferase family 51" evidence="13">
    <location>
        <begin position="62"/>
        <end position="233"/>
    </location>
</feature>
<dbReference type="RefSeq" id="WP_082189652.1">
    <property type="nucleotide sequence ID" value="NZ_DF968183.1"/>
</dbReference>
<keyword evidence="7" id="KW-0808">Transferase</keyword>
<evidence type="ECO:0000256" key="10">
    <source>
        <dbReference type="ARBA" id="ARBA00044770"/>
    </source>
</evidence>
<keyword evidence="4" id="KW-0121">Carboxypeptidase</keyword>
<evidence type="ECO:0000256" key="2">
    <source>
        <dbReference type="ARBA" id="ARBA00007090"/>
    </source>
</evidence>
<feature type="domain" description="Penicillin-binding protein transpeptidase" evidence="12">
    <location>
        <begin position="311"/>
        <end position="539"/>
    </location>
</feature>
<dbReference type="SUPFAM" id="SSF56601">
    <property type="entry name" value="beta-lactamase/transpeptidase-like"/>
    <property type="match status" value="1"/>
</dbReference>
<dbReference type="InterPro" id="IPR001264">
    <property type="entry name" value="Glyco_trans_51"/>
</dbReference>
<evidence type="ECO:0000256" key="11">
    <source>
        <dbReference type="ARBA" id="ARBA00049902"/>
    </source>
</evidence>
<reference evidence="15" key="1">
    <citation type="journal article" date="2015" name="Genome Announc.">
        <title>Draft Genome Sequence of Bacteroidales Strain TBC1, a Novel Isolate from a Methanogenic Wastewater Treatment System.</title>
        <authorList>
            <person name="Tourlousse D.M."/>
            <person name="Matsuura N."/>
            <person name="Sun L."/>
            <person name="Toyonaga M."/>
            <person name="Kuroda K."/>
            <person name="Ohashi A."/>
            <person name="Cruz R."/>
            <person name="Yamaguchi T."/>
            <person name="Sekiguchi Y."/>
        </authorList>
    </citation>
    <scope>NUCLEOTIDE SEQUENCE [LARGE SCALE GENOMIC DNA]</scope>
    <source>
        <strain evidence="15">TBC1</strain>
    </source>
</reference>
<dbReference type="InterPro" id="IPR001460">
    <property type="entry name" value="PCN-bd_Tpept"/>
</dbReference>
<dbReference type="Pfam" id="PF00912">
    <property type="entry name" value="Transgly"/>
    <property type="match status" value="1"/>
</dbReference>
<gene>
    <name evidence="15" type="ORF">TBC1_12571</name>
</gene>
<proteinExistence type="inferred from homology"/>
<dbReference type="InterPro" id="IPR011815">
    <property type="entry name" value="PBP_1c"/>
</dbReference>
<dbReference type="GO" id="GO:0008658">
    <property type="term" value="F:penicillin binding"/>
    <property type="evidence" value="ECO:0007669"/>
    <property type="project" value="InterPro"/>
</dbReference>
<comment type="similarity">
    <text evidence="3">In the N-terminal section; belongs to the glycosyltransferase 51 family.</text>
</comment>
<dbReference type="InterPro" id="IPR012338">
    <property type="entry name" value="Beta-lactam/transpept-like"/>
</dbReference>
<dbReference type="EMBL" id="DF968183">
    <property type="protein sequence ID" value="GAP44760.1"/>
    <property type="molecule type" value="Genomic_DNA"/>
</dbReference>
<evidence type="ECO:0000256" key="9">
    <source>
        <dbReference type="ARBA" id="ARBA00023268"/>
    </source>
</evidence>
<dbReference type="OrthoDB" id="9766909at2"/>
<comment type="catalytic activity">
    <reaction evidence="11">
        <text>[GlcNAc-(1-&gt;4)-Mur2Ac(oyl-L-Ala-gamma-D-Glu-L-Lys-D-Ala-D-Ala)](n)-di-trans,octa-cis-undecaprenyl diphosphate + beta-D-GlcNAc-(1-&gt;4)-Mur2Ac(oyl-L-Ala-gamma-D-Glu-L-Lys-D-Ala-D-Ala)-di-trans,octa-cis-undecaprenyl diphosphate = [GlcNAc-(1-&gt;4)-Mur2Ac(oyl-L-Ala-gamma-D-Glu-L-Lys-D-Ala-D-Ala)](n+1)-di-trans,octa-cis-undecaprenyl diphosphate + di-trans,octa-cis-undecaprenyl diphosphate + H(+)</text>
        <dbReference type="Rhea" id="RHEA:23708"/>
        <dbReference type="Rhea" id="RHEA-COMP:9602"/>
        <dbReference type="Rhea" id="RHEA-COMP:9603"/>
        <dbReference type="ChEBI" id="CHEBI:15378"/>
        <dbReference type="ChEBI" id="CHEBI:58405"/>
        <dbReference type="ChEBI" id="CHEBI:60033"/>
        <dbReference type="ChEBI" id="CHEBI:78435"/>
        <dbReference type="EC" id="2.4.99.28"/>
    </reaction>
</comment>
<dbReference type="Pfam" id="PF06832">
    <property type="entry name" value="BiPBP_C"/>
    <property type="match status" value="1"/>
</dbReference>
<keyword evidence="6" id="KW-0328">Glycosyltransferase</keyword>
<dbReference type="AlphaFoldDB" id="A0A0S7C6G6"/>
<dbReference type="NCBIfam" id="TIGR02073">
    <property type="entry name" value="PBP_1c"/>
    <property type="match status" value="1"/>
</dbReference>
<evidence type="ECO:0000259" key="14">
    <source>
        <dbReference type="Pfam" id="PF06832"/>
    </source>
</evidence>
<dbReference type="Gene3D" id="1.10.3810.10">
    <property type="entry name" value="Biosynthetic peptidoglycan transglycosylase-like"/>
    <property type="match status" value="1"/>
</dbReference>
<evidence type="ECO:0000259" key="13">
    <source>
        <dbReference type="Pfam" id="PF00912"/>
    </source>
</evidence>
<feature type="domain" description="Penicillin-binding C-terminal" evidence="14">
    <location>
        <begin position="693"/>
        <end position="772"/>
    </location>
</feature>
<dbReference type="PANTHER" id="PTHR32282:SF15">
    <property type="entry name" value="PENICILLIN-BINDING PROTEIN 1C"/>
    <property type="match status" value="1"/>
</dbReference>
<dbReference type="EC" id="2.4.99.28" evidence="10"/>